<dbReference type="Gene3D" id="3.20.20.80">
    <property type="entry name" value="Glycosidases"/>
    <property type="match status" value="1"/>
</dbReference>
<dbReference type="SUPFAM" id="SSF55729">
    <property type="entry name" value="Acyl-CoA N-acyltransferases (Nat)"/>
    <property type="match status" value="1"/>
</dbReference>
<evidence type="ECO:0000256" key="9">
    <source>
        <dbReference type="ARBA" id="ARBA00033000"/>
    </source>
</evidence>
<evidence type="ECO:0000256" key="2">
    <source>
        <dbReference type="ARBA" id="ARBA00004496"/>
    </source>
</evidence>
<feature type="region of interest" description="Disordered" evidence="20">
    <location>
        <begin position="1"/>
        <end position="24"/>
    </location>
</feature>
<dbReference type="Gene3D" id="1.20.58.240">
    <property type="entry name" value="STAT, domain 1"/>
    <property type="match status" value="1"/>
</dbReference>
<evidence type="ECO:0000256" key="4">
    <source>
        <dbReference type="ARBA" id="ARBA00022553"/>
    </source>
</evidence>
<dbReference type="PANTHER" id="PTHR13170:SF24">
    <property type="entry name" value="O-GLCNACASE"/>
    <property type="match status" value="1"/>
</dbReference>
<evidence type="ECO:0000256" key="6">
    <source>
        <dbReference type="ARBA" id="ARBA00023242"/>
    </source>
</evidence>
<comment type="catalytic activity">
    <reaction evidence="10">
        <text>3-O-(N-acetyl-beta-D-glucosaminyl)-L-seryl-[protein] + H2O = N-acetyl-D-glucosamine + L-seryl-[protein]</text>
        <dbReference type="Rhea" id="RHEA:48876"/>
        <dbReference type="Rhea" id="RHEA-COMP:9863"/>
        <dbReference type="Rhea" id="RHEA-COMP:12251"/>
        <dbReference type="ChEBI" id="CHEBI:15377"/>
        <dbReference type="ChEBI" id="CHEBI:29999"/>
        <dbReference type="ChEBI" id="CHEBI:90838"/>
        <dbReference type="ChEBI" id="CHEBI:506227"/>
        <dbReference type="EC" id="3.2.1.169"/>
    </reaction>
</comment>
<dbReference type="GO" id="GO:0005634">
    <property type="term" value="C:nucleus"/>
    <property type="evidence" value="ECO:0007669"/>
    <property type="project" value="UniProtKB-SubCell"/>
</dbReference>
<evidence type="ECO:0000256" key="11">
    <source>
        <dbReference type="ARBA" id="ARBA00052136"/>
    </source>
</evidence>
<evidence type="ECO:0000256" key="18">
    <source>
        <dbReference type="ARBA" id="ARBA00076634"/>
    </source>
</evidence>
<evidence type="ECO:0000256" key="14">
    <source>
        <dbReference type="ARBA" id="ARBA00062548"/>
    </source>
</evidence>
<dbReference type="InterPro" id="IPR011496">
    <property type="entry name" value="O-GlcNAcase_cat"/>
</dbReference>
<dbReference type="InterPro" id="IPR017853">
    <property type="entry name" value="GH"/>
</dbReference>
<evidence type="ECO:0000256" key="7">
    <source>
        <dbReference type="ARBA" id="ARBA00023295"/>
    </source>
</evidence>
<dbReference type="AlphaFoldDB" id="A0A8C1XKD8"/>
<evidence type="ECO:0000256" key="1">
    <source>
        <dbReference type="ARBA" id="ARBA00004123"/>
    </source>
</evidence>
<evidence type="ECO:0000256" key="15">
    <source>
        <dbReference type="ARBA" id="ARBA00066938"/>
    </source>
</evidence>
<evidence type="ECO:0000256" key="3">
    <source>
        <dbReference type="ARBA" id="ARBA00022490"/>
    </source>
</evidence>
<dbReference type="GO" id="GO:0006044">
    <property type="term" value="P:N-acetylglucosamine metabolic process"/>
    <property type="evidence" value="ECO:0007669"/>
    <property type="project" value="UniProtKB-ARBA"/>
</dbReference>
<dbReference type="FunFam" id="1.20.58.240:FF:000001">
    <property type="entry name" value="O-GlcNAcase like"/>
    <property type="match status" value="1"/>
</dbReference>
<dbReference type="FunFam" id="3.20.20.80:FF:000009">
    <property type="entry name" value="O-GlcNAcase BT_4395"/>
    <property type="match status" value="1"/>
</dbReference>
<dbReference type="EC" id="3.2.1.169" evidence="15"/>
<organism evidence="22 23">
    <name type="scientific">Cyprinus carpio</name>
    <name type="common">Common carp</name>
    <dbReference type="NCBI Taxonomy" id="7962"/>
    <lineage>
        <taxon>Eukaryota</taxon>
        <taxon>Metazoa</taxon>
        <taxon>Chordata</taxon>
        <taxon>Craniata</taxon>
        <taxon>Vertebrata</taxon>
        <taxon>Euteleostomi</taxon>
        <taxon>Actinopterygii</taxon>
        <taxon>Neopterygii</taxon>
        <taxon>Teleostei</taxon>
        <taxon>Ostariophysi</taxon>
        <taxon>Cypriniformes</taxon>
        <taxon>Cyprinidae</taxon>
        <taxon>Cyprininae</taxon>
        <taxon>Cyprinus</taxon>
    </lineage>
</organism>
<dbReference type="Gene3D" id="3.40.630.30">
    <property type="match status" value="1"/>
</dbReference>
<dbReference type="GO" id="GO:0016231">
    <property type="term" value="F:beta-N-acetylglucosaminidase activity"/>
    <property type="evidence" value="ECO:0007669"/>
    <property type="project" value="TreeGrafter"/>
</dbReference>
<dbReference type="PROSITE" id="PS52009">
    <property type="entry name" value="GH84"/>
    <property type="match status" value="1"/>
</dbReference>
<evidence type="ECO:0000256" key="12">
    <source>
        <dbReference type="ARBA" id="ARBA00053832"/>
    </source>
</evidence>
<keyword evidence="5" id="KW-0378">Hydrolase</keyword>
<evidence type="ECO:0000256" key="19">
    <source>
        <dbReference type="ARBA" id="ARBA00079451"/>
    </source>
</evidence>
<keyword evidence="4" id="KW-0597">Phosphoprotein</keyword>
<comment type="catalytic activity">
    <reaction evidence="11">
        <text>3-O-(N-acetyl-beta-D-glucosaminyl)-L-threonyl-[protein] + H2O = L-threonyl-[protein] + N-acetyl-D-glucosamine</text>
        <dbReference type="Rhea" id="RHEA:48892"/>
        <dbReference type="Rhea" id="RHEA-COMP:11060"/>
        <dbReference type="Rhea" id="RHEA-COMP:12252"/>
        <dbReference type="ChEBI" id="CHEBI:15377"/>
        <dbReference type="ChEBI" id="CHEBI:30013"/>
        <dbReference type="ChEBI" id="CHEBI:90840"/>
        <dbReference type="ChEBI" id="CHEBI:506227"/>
        <dbReference type="EC" id="3.2.1.169"/>
    </reaction>
</comment>
<evidence type="ECO:0000256" key="17">
    <source>
        <dbReference type="ARBA" id="ARBA00076200"/>
    </source>
</evidence>
<dbReference type="FunFam" id="3.40.630.30:FF:000023">
    <property type="entry name" value="protein O-GlcNAcase"/>
    <property type="match status" value="1"/>
</dbReference>
<proteinExistence type="inferred from homology"/>
<protein>
    <recommendedName>
        <fullName evidence="16">Protein O-GlcNAcase</fullName>
        <ecNumber evidence="15">3.2.1.169</ecNumber>
    </recommendedName>
    <alternativeName>
        <fullName evidence="8">Beta-N-acetylhexosaminidase</fullName>
    </alternativeName>
    <alternativeName>
        <fullName evidence="18">Beta-hexosaminidase</fullName>
    </alternativeName>
    <alternativeName>
        <fullName evidence="19">Meningioma-expressed antigen 5</fullName>
    </alternativeName>
    <alternativeName>
        <fullName evidence="17">N-acetyl-beta-D-glucosaminidase</fullName>
    </alternativeName>
    <alternativeName>
        <fullName evidence="9">N-acetyl-beta-glucosaminidase</fullName>
    </alternativeName>
</protein>
<comment type="subunit">
    <text evidence="14">Monomer. Interacts with CLOCK.</text>
</comment>
<evidence type="ECO:0000259" key="21">
    <source>
        <dbReference type="PROSITE" id="PS52009"/>
    </source>
</evidence>
<keyword evidence="3" id="KW-0963">Cytoplasm</keyword>
<evidence type="ECO:0000256" key="13">
    <source>
        <dbReference type="ARBA" id="ARBA00061635"/>
    </source>
</evidence>
<evidence type="ECO:0000256" key="8">
    <source>
        <dbReference type="ARBA" id="ARBA00030512"/>
    </source>
</evidence>
<comment type="function">
    <text evidence="12">Cleaves GlcNAc but not GalNAc from O-glycosylated proteins. Deglycosylates a large and diverse number of proteins, such as CRYAB, ELK1, GSDMD, LMNB1 and TAB1. Can use p-nitrophenyl-beta-GlcNAc and 4-methylumbelliferone-GlcNAc as substrates but not p-nitrophenyl-beta-GalNAc or p-nitrophenyl-alpha-GlcNAc (in vitro). Does not bind acetyl-CoA and does not have histone acetyltransferase activity.</text>
</comment>
<keyword evidence="7" id="KW-0326">Glycosidase</keyword>
<keyword evidence="6" id="KW-0539">Nucleus</keyword>
<feature type="domain" description="GH84" evidence="21">
    <location>
        <begin position="47"/>
        <end position="323"/>
    </location>
</feature>
<reference evidence="22" key="1">
    <citation type="submission" date="2025-08" db="UniProtKB">
        <authorList>
            <consortium name="Ensembl"/>
        </authorList>
    </citation>
    <scope>IDENTIFICATION</scope>
</reference>
<evidence type="ECO:0000313" key="23">
    <source>
        <dbReference type="Proteomes" id="UP000694700"/>
    </source>
</evidence>
<name>A0A8C1XKD8_CYPCA</name>
<evidence type="ECO:0000256" key="20">
    <source>
        <dbReference type="SAM" id="MobiDB-lite"/>
    </source>
</evidence>
<comment type="subcellular location">
    <subcellularLocation>
        <location evidence="2">Cytoplasm</location>
    </subcellularLocation>
    <subcellularLocation>
        <location evidence="1">Nucleus</location>
    </subcellularLocation>
</comment>
<dbReference type="SUPFAM" id="SSF51445">
    <property type="entry name" value="(Trans)glycosidases"/>
    <property type="match status" value="1"/>
</dbReference>
<accession>A0A8C1XKD8</accession>
<dbReference type="GO" id="GO:0009100">
    <property type="term" value="P:glycoprotein metabolic process"/>
    <property type="evidence" value="ECO:0007669"/>
    <property type="project" value="TreeGrafter"/>
</dbReference>
<dbReference type="InterPro" id="IPR016181">
    <property type="entry name" value="Acyl_CoA_acyltransferase"/>
</dbReference>
<dbReference type="GO" id="GO:0102571">
    <property type="term" value="F:[protein]-3-O-(N-acetyl-D-glucosaminyl)-L-serine/L-threonine O-N-acetyl-alpha-D-glucosaminase activity"/>
    <property type="evidence" value="ECO:0007669"/>
    <property type="project" value="UniProtKB-EC"/>
</dbReference>
<evidence type="ECO:0000256" key="10">
    <source>
        <dbReference type="ARBA" id="ARBA00050933"/>
    </source>
</evidence>
<dbReference type="PANTHER" id="PTHR13170">
    <property type="entry name" value="O-GLCNACASE"/>
    <property type="match status" value="1"/>
</dbReference>
<evidence type="ECO:0000256" key="16">
    <source>
        <dbReference type="ARBA" id="ARBA00069950"/>
    </source>
</evidence>
<dbReference type="InterPro" id="IPR051822">
    <property type="entry name" value="Glycosyl_Hydrolase_84"/>
</dbReference>
<dbReference type="Ensembl" id="ENSCCRT00015084958.1">
    <property type="protein sequence ID" value="ENSCCRP00015082272.1"/>
    <property type="gene ID" value="ENSCCRG00015032037.1"/>
</dbReference>
<dbReference type="Pfam" id="PF07555">
    <property type="entry name" value="NAGidase"/>
    <property type="match status" value="1"/>
</dbReference>
<evidence type="ECO:0000313" key="22">
    <source>
        <dbReference type="Ensembl" id="ENSCCRP00015082272.1"/>
    </source>
</evidence>
<evidence type="ECO:0000256" key="5">
    <source>
        <dbReference type="ARBA" id="ARBA00022801"/>
    </source>
</evidence>
<comment type="similarity">
    <text evidence="13">Belongs to the glycosyl hydrolase 84 family.</text>
</comment>
<sequence>MVQKDKIIESTQSESEANPVASEAVVDTQCPVDEPSIGVERTGRRKFITGVVEGFYGRPWTMEQRKELFRRQQKWGLNTYLYAPKDDYKHRMFWREMYSVEEAEQLTTLISAAKEHGVEFIYAISPGLDITFSNQKEVSTLKRKLDQVSHFGCKSFALLFDDIDHNMCPADKEVFSSFAHAQVSITNEIFQYLGEPEIFLFCPTEYCGTFCYPNVSQSPYLRTIGEKLLPGIEVLWTGPKVVSKDITVESIEEVTKILRRAPVIWDNFHANDYDQKRLFLGPYKGRSTELIPRLKGVLTNPNCEFESNFVAIHTLATWYKSNMNGVRKDVVMTDSEDSTVSIQIKLENEGSDEELETDILYSPQIALKLALTEWLSEFGVPHQYNSRQVPHSGTKSTSIDVPALTVPSLGTSTTVTTVFQQPIMSPTVPLSDEADVLGKEEEVEVEVEKKESDEEPMEMVVEKHDEVEDTKNVNQILTEIVKAKMTEDLKPMDTDKEIFVPGPNEKPLFTAEPLTLEDLTLLAELFYLPYEHGPKAVQMLKEFNWLRANSNYVSVNSKAKDPEKVAEWQSRAEKFEEMCCSVIQMFTRLSNSANRTILYDLYPYIWDIKSIISMVKSFVQWLGCRSQSSAQFLSGDQEPWAFRGGLAGEFQRLLPIDGANDLFYQPPPPMPTSKMYSIRPYFPKDESAVYKICKEMFTEGCDGISISDESPDLIGDRLVGGFLTLSQDYGFVLEDEEGICGYALGTVDVKPFVKKCKMNWIPFMQEKYNKPDTEKDLSEAEKMKLSFHEEEEGLPESFLSNFPSLIKVDIHAKVTDPSVAKSMMGCLLSSLKANGSHGAFCEVRQMDKRMLDFYSKLGCFEVAKMEGFPKDVIIMGRSL</sequence>
<dbReference type="Proteomes" id="UP000694700">
    <property type="component" value="Unplaced"/>
</dbReference>
<dbReference type="GO" id="GO:0005737">
    <property type="term" value="C:cytoplasm"/>
    <property type="evidence" value="ECO:0007669"/>
    <property type="project" value="UniProtKB-SubCell"/>
</dbReference>